<keyword evidence="9" id="KW-0406">Ion transport</keyword>
<reference evidence="19 20" key="6">
    <citation type="journal article" date="2011" name="Appl. Environ. Microbiol.">
        <title>Involvement of the azorhizobial chromosome partition gene (parA) in the onset of bacteroid differentiation during Sesbania rostrata stem nodule development.</title>
        <authorList>
            <person name="Liu CT."/>
            <person name="Lee KB."/>
            <person name="Wang YS."/>
            <person name="Peng MH."/>
            <person name="Lee KT."/>
            <person name="Suzuki S."/>
            <person name="Suzuki T."/>
            <person name="Oyaizu H."/>
        </authorList>
    </citation>
    <scope>NUCLEOTIDE SEQUENCE [LARGE SCALE GENOMIC DNA]</scope>
    <source>
        <strain evidence="20">ATCC 43989 / DSM 5975 / JCM 20966 / LMG 6465 / NBRC 14845 / NCIMB 13405 / ORS 571</strain>
    </source>
</reference>
<dbReference type="KEGG" id="azc:AZC_1729"/>
<evidence type="ECO:0000256" key="4">
    <source>
        <dbReference type="ARBA" id="ARBA00022452"/>
    </source>
</evidence>
<dbReference type="PROSITE" id="PS52016">
    <property type="entry name" value="TONB_DEPENDENT_REC_3"/>
    <property type="match status" value="1"/>
</dbReference>
<dbReference type="InterPro" id="IPR037066">
    <property type="entry name" value="Plug_dom_sf"/>
</dbReference>
<keyword evidence="5" id="KW-0410">Iron transport</keyword>
<dbReference type="InterPro" id="IPR012910">
    <property type="entry name" value="Plug_dom"/>
</dbReference>
<dbReference type="GO" id="GO:0009279">
    <property type="term" value="C:cell outer membrane"/>
    <property type="evidence" value="ECO:0007669"/>
    <property type="project" value="UniProtKB-SubCell"/>
</dbReference>
<dbReference type="InterPro" id="IPR039426">
    <property type="entry name" value="TonB-dep_rcpt-like"/>
</dbReference>
<dbReference type="Pfam" id="PF07715">
    <property type="entry name" value="Plug"/>
    <property type="match status" value="1"/>
</dbReference>
<evidence type="ECO:0000256" key="16">
    <source>
        <dbReference type="RuleBase" id="RU003357"/>
    </source>
</evidence>
<name>A8I4G6_AZOC5</name>
<accession>A8I4G6</accession>
<evidence type="ECO:0000256" key="8">
    <source>
        <dbReference type="ARBA" id="ARBA00023004"/>
    </source>
</evidence>
<dbReference type="SUPFAM" id="SSF56935">
    <property type="entry name" value="Porins"/>
    <property type="match status" value="1"/>
</dbReference>
<dbReference type="AlphaFoldDB" id="A8I4G6"/>
<reference evidence="19 20" key="4">
    <citation type="journal article" date="2009" name="Appl. Environ. Microbiol.">
        <title>Comparative genome-wide transcriptional profiling of Azorhizobium caulinodans ORS571 grown under free-living and symbiotic conditions.</title>
        <authorList>
            <person name="Tsukada S."/>
            <person name="Aono T."/>
            <person name="Akiba N."/>
            <person name="Lee KB."/>
            <person name="Liu CT."/>
            <person name="Toyazaki H."/>
            <person name="Oyaizu H."/>
        </authorList>
    </citation>
    <scope>NUCLEOTIDE SEQUENCE [LARGE SCALE GENOMIC DNA]</scope>
    <source>
        <strain evidence="20">ATCC 43989 / DSM 5975 / JCM 20966 / LMG 6465 / NBRC 14845 / NCIMB 13405 / ORS 571</strain>
    </source>
</reference>
<keyword evidence="3 14" id="KW-0813">Transport</keyword>
<evidence type="ECO:0000256" key="6">
    <source>
        <dbReference type="ARBA" id="ARBA00022692"/>
    </source>
</evidence>
<evidence type="ECO:0000256" key="9">
    <source>
        <dbReference type="ARBA" id="ARBA00023065"/>
    </source>
</evidence>
<reference evidence="20" key="2">
    <citation type="submission" date="2007-04" db="EMBL/GenBank/DDBJ databases">
        <title>Complete genome sequence of the nitrogen-fixing bacterium Azorhizobium caulinodans ORS571.</title>
        <authorList>
            <person name="Lee K.B."/>
            <person name="Backer P.D."/>
            <person name="Aono T."/>
            <person name="Liu C.T."/>
            <person name="Suzuki S."/>
            <person name="Suzuki T."/>
            <person name="Kaneko T."/>
            <person name="Yamada M."/>
            <person name="Tabata S."/>
            <person name="Kupfer D.M."/>
            <person name="Najar F.Z."/>
            <person name="Wiley G.B."/>
            <person name="Roe B."/>
            <person name="Binnewies T."/>
            <person name="Ussery D."/>
            <person name="Vereecke D."/>
            <person name="Gevers D."/>
            <person name="Holsters M."/>
            <person name="Oyaizu H."/>
        </authorList>
    </citation>
    <scope>NUCLEOTIDE SEQUENCE [LARGE SCALE GENOMIC DNA]</scope>
    <source>
        <strain evidence="20">ATCC 43989 / DSM 5975 / JCM 20966 / LMG 6465 / NBRC 14845 / NCIMB 13405 / ORS 571</strain>
    </source>
</reference>
<evidence type="ECO:0000256" key="10">
    <source>
        <dbReference type="ARBA" id="ARBA00023077"/>
    </source>
</evidence>
<dbReference type="NCBIfam" id="TIGR01783">
    <property type="entry name" value="TonB-siderophor"/>
    <property type="match status" value="1"/>
</dbReference>
<dbReference type="GO" id="GO:0038023">
    <property type="term" value="F:signaling receptor activity"/>
    <property type="evidence" value="ECO:0007669"/>
    <property type="project" value="InterPro"/>
</dbReference>
<keyword evidence="8" id="KW-0408">Iron</keyword>
<evidence type="ECO:0000259" key="18">
    <source>
        <dbReference type="Pfam" id="PF07715"/>
    </source>
</evidence>
<evidence type="ECO:0000256" key="11">
    <source>
        <dbReference type="ARBA" id="ARBA00023136"/>
    </source>
</evidence>
<dbReference type="HOGENOM" id="CLU_008287_22_0_5"/>
<feature type="short sequence motif" description="TonB C-terminal box" evidence="15">
    <location>
        <begin position="730"/>
        <end position="747"/>
    </location>
</feature>
<evidence type="ECO:0000256" key="5">
    <source>
        <dbReference type="ARBA" id="ARBA00022496"/>
    </source>
</evidence>
<dbReference type="Pfam" id="PF00593">
    <property type="entry name" value="TonB_dep_Rec_b-barrel"/>
    <property type="match status" value="1"/>
</dbReference>
<keyword evidence="12 19" id="KW-0675">Receptor</keyword>
<dbReference type="Proteomes" id="UP000000270">
    <property type="component" value="Chromosome"/>
</dbReference>
<evidence type="ECO:0000256" key="2">
    <source>
        <dbReference type="ARBA" id="ARBA00009810"/>
    </source>
</evidence>
<sequence>MQLFCGSSSGGGIGSVQIDMKISGSAMPKPGLPVRASLCAFSATLVAGCTLMGAAPALAQQAGGDVVLDTVTVQADGPRSALPPPFPGGQVAQGAQLGLLGNTDLFSTPFSLISYTSEAIRDRQAVTAADALILDPSVRVTSPPGGLLDSYYIRGFPINEGTAGEIAFAGVYGVAPSFRIFNDYVERIEVLKGPGALLYGMSPNGGVGGVINIVPKVAQGDLTRLSTGYASDASGNLHADVSRRYGEGQEFGVRFSGGLAAGDTPLENQSDRFKVGALALDYQGERYRAWLNVLAQNENITAPSRPYFMASGVAVPPAPDGSTNVTQPWEWSRSQDTSVLLRNEYDLTDNIMIFANAGGGNSQVERFFGLPTILNPIGTTSSAIQYYDLDVNRYTLEGGVRAKFQTGFVNHTLTVQGSYYNETQDRAFPKSPGSVLSNLYAPVTRPQLYYVPTTPTPLSDSTLSGVSVADTLGVLEDRIQVTLGARLQKVESNNYSATTGARTNPYDETAVSPMAGIVVKPLSNVSFYANYIEGLSRGDQAPATAANAGQIFAPYQAKQAEIGVKAEFGKLVTTLALFQISKPSAELSPTLVYSVSGEQRVRGIELEVFGEVTPGVRVVGGVTLMDGEIVQSVTAASLGNTPIGVPGVQANIGGEWDLPWIKGLTATGALIYTGKQYVNLANTQWLPDWTRVDLGLRYVTTIADHRTTFRASVQNVADTSYWSGVASFGTFSLGAPRTFLVSMDVDF</sequence>
<dbReference type="InterPro" id="IPR036942">
    <property type="entry name" value="Beta-barrel_TonB_sf"/>
</dbReference>
<dbReference type="InterPro" id="IPR000531">
    <property type="entry name" value="Beta-barrel_TonB"/>
</dbReference>
<proteinExistence type="inferred from homology"/>
<evidence type="ECO:0000256" key="13">
    <source>
        <dbReference type="ARBA" id="ARBA00023237"/>
    </source>
</evidence>
<comment type="subcellular location">
    <subcellularLocation>
        <location evidence="1 14">Cell outer membrane</location>
        <topology evidence="1 14">Multi-pass membrane protein</topology>
    </subcellularLocation>
</comment>
<reference evidence="19 20" key="1">
    <citation type="journal article" date="2007" name="Appl. Environ. Microbiol.">
        <title>Rhizobial factors required for stem nodule maturation and maintenance in Sesbania rostrata-Azorhizobium caulinodans ORS571 symbiosis.</title>
        <authorList>
            <person name="Suzuki S."/>
            <person name="Aono T."/>
            <person name="Lee KB."/>
            <person name="Suzuki T."/>
            <person name="Liu CT."/>
            <person name="Miwa H."/>
            <person name="Wakao S."/>
            <person name="Iki T."/>
            <person name="Oyaizu H."/>
        </authorList>
    </citation>
    <scope>NUCLEOTIDE SEQUENCE [LARGE SCALE GENOMIC DNA]</scope>
    <source>
        <strain evidence="20">ATCC 43989 / DSM 5975 / JCM 20966 / LMG 6465 / NBRC 14845 / NCIMB 13405 / ORS 571</strain>
    </source>
</reference>
<feature type="domain" description="TonB-dependent receptor-like beta-barrel" evidence="17">
    <location>
        <begin position="308"/>
        <end position="716"/>
    </location>
</feature>
<dbReference type="EMBL" id="AP009384">
    <property type="protein sequence ID" value="BAF87727.1"/>
    <property type="molecule type" value="Genomic_DNA"/>
</dbReference>
<evidence type="ECO:0000256" key="1">
    <source>
        <dbReference type="ARBA" id="ARBA00004571"/>
    </source>
</evidence>
<feature type="domain" description="TonB-dependent receptor plug" evidence="18">
    <location>
        <begin position="105"/>
        <end position="207"/>
    </location>
</feature>
<dbReference type="PROSITE" id="PS01156">
    <property type="entry name" value="TONB_DEPENDENT_REC_2"/>
    <property type="match status" value="1"/>
</dbReference>
<evidence type="ECO:0000256" key="12">
    <source>
        <dbReference type="ARBA" id="ARBA00023170"/>
    </source>
</evidence>
<evidence type="ECO:0000256" key="7">
    <source>
        <dbReference type="ARBA" id="ARBA00022729"/>
    </source>
</evidence>
<dbReference type="STRING" id="438753.AZC_1729"/>
<evidence type="ECO:0000259" key="17">
    <source>
        <dbReference type="Pfam" id="PF00593"/>
    </source>
</evidence>
<gene>
    <name evidence="19" type="ordered locus">AZC_1729</name>
</gene>
<keyword evidence="10 16" id="KW-0798">TonB box</keyword>
<reference evidence="19 20" key="5">
    <citation type="journal article" date="2010" name="Appl. Environ. Microbiol.">
        <title>phrR-like gene praR of Azorhizobium caulinodans ORS571 is essential for symbiosis with Sesbania rostrata and is involved in expression of reb genes.</title>
        <authorList>
            <person name="Akiba N."/>
            <person name="Aono T."/>
            <person name="Toyazaki H."/>
            <person name="Sato S."/>
            <person name="Oyaizu H."/>
        </authorList>
    </citation>
    <scope>NUCLEOTIDE SEQUENCE [LARGE SCALE GENOMIC DNA]</scope>
    <source>
        <strain evidence="20">ATCC 43989 / DSM 5975 / JCM 20966 / LMG 6465 / NBRC 14845 / NCIMB 13405 / ORS 571</strain>
    </source>
</reference>
<dbReference type="InterPro" id="IPR010105">
    <property type="entry name" value="TonB_sidphr_rcpt"/>
</dbReference>
<evidence type="ECO:0000256" key="14">
    <source>
        <dbReference type="PROSITE-ProRule" id="PRU01360"/>
    </source>
</evidence>
<evidence type="ECO:0000256" key="15">
    <source>
        <dbReference type="PROSITE-ProRule" id="PRU10144"/>
    </source>
</evidence>
<keyword evidence="7" id="KW-0732">Signal</keyword>
<reference evidence="19 20" key="3">
    <citation type="journal article" date="2008" name="BMC Genomics">
        <title>The genome of the versatile nitrogen fixer Azorhizobium caulinodans ORS571.</title>
        <authorList>
            <person name="Lee KB."/>
            <person name="Backer P.D."/>
            <person name="Aono T."/>
            <person name="Liu CT."/>
            <person name="Suzuki S."/>
            <person name="Suzuki T."/>
            <person name="Kaneko T."/>
            <person name="Yamada M."/>
            <person name="Tabata S."/>
            <person name="Kupfer D.M."/>
            <person name="Najar F.Z."/>
            <person name="Wiley G.B."/>
            <person name="Roe B."/>
            <person name="Binnewies T.T."/>
            <person name="Ussery D.W."/>
            <person name="D'Haeze W."/>
            <person name="Herder J.D."/>
            <person name="Gevers D."/>
            <person name="Vereecke D."/>
            <person name="Holsters M."/>
            <person name="Oyaizu H."/>
        </authorList>
    </citation>
    <scope>NUCLEOTIDE SEQUENCE [LARGE SCALE GENOMIC DNA]</scope>
    <source>
        <strain evidence="20">ATCC 43989 / DSM 5975 / JCM 20966 / LMG 6465 / NBRC 14845 / NCIMB 13405 / ORS 571</strain>
    </source>
</reference>
<keyword evidence="11 14" id="KW-0472">Membrane</keyword>
<keyword evidence="13 14" id="KW-0998">Cell outer membrane</keyword>
<keyword evidence="4 14" id="KW-1134">Transmembrane beta strand</keyword>
<dbReference type="GO" id="GO:0015344">
    <property type="term" value="F:siderophore uptake transmembrane transporter activity"/>
    <property type="evidence" value="ECO:0007669"/>
    <property type="project" value="TreeGrafter"/>
</dbReference>
<dbReference type="eggNOG" id="COG4774">
    <property type="taxonomic scope" value="Bacteria"/>
</dbReference>
<dbReference type="PANTHER" id="PTHR32552:SF82">
    <property type="entry name" value="FCUA PROTEIN"/>
    <property type="match status" value="1"/>
</dbReference>
<comment type="similarity">
    <text evidence="2 14 16">Belongs to the TonB-dependent receptor family.</text>
</comment>
<dbReference type="PANTHER" id="PTHR32552">
    <property type="entry name" value="FERRICHROME IRON RECEPTOR-RELATED"/>
    <property type="match status" value="1"/>
</dbReference>
<evidence type="ECO:0000313" key="19">
    <source>
        <dbReference type="EMBL" id="BAF87727.1"/>
    </source>
</evidence>
<dbReference type="Gene3D" id="2.170.130.10">
    <property type="entry name" value="TonB-dependent receptor, plug domain"/>
    <property type="match status" value="1"/>
</dbReference>
<keyword evidence="6 14" id="KW-0812">Transmembrane</keyword>
<dbReference type="Gene3D" id="2.40.170.20">
    <property type="entry name" value="TonB-dependent receptor, beta-barrel domain"/>
    <property type="match status" value="1"/>
</dbReference>
<dbReference type="CDD" id="cd01347">
    <property type="entry name" value="ligand_gated_channel"/>
    <property type="match status" value="1"/>
</dbReference>
<protein>
    <submittedName>
        <fullName evidence="19">TonB-dependent siderophore receptor</fullName>
    </submittedName>
</protein>
<evidence type="ECO:0000313" key="20">
    <source>
        <dbReference type="Proteomes" id="UP000000270"/>
    </source>
</evidence>
<dbReference type="InterPro" id="IPR010917">
    <property type="entry name" value="TonB_rcpt_CS"/>
</dbReference>
<organism evidence="19 20">
    <name type="scientific">Azorhizobium caulinodans (strain ATCC 43989 / DSM 5975 / JCM 20966 / LMG 6465 / NBRC 14845 / NCIMB 13405 / ORS 571)</name>
    <dbReference type="NCBI Taxonomy" id="438753"/>
    <lineage>
        <taxon>Bacteria</taxon>
        <taxon>Pseudomonadati</taxon>
        <taxon>Pseudomonadota</taxon>
        <taxon>Alphaproteobacteria</taxon>
        <taxon>Hyphomicrobiales</taxon>
        <taxon>Xanthobacteraceae</taxon>
        <taxon>Azorhizobium</taxon>
    </lineage>
</organism>
<keyword evidence="20" id="KW-1185">Reference proteome</keyword>
<evidence type="ECO:0000256" key="3">
    <source>
        <dbReference type="ARBA" id="ARBA00022448"/>
    </source>
</evidence>
<dbReference type="GO" id="GO:0015891">
    <property type="term" value="P:siderophore transport"/>
    <property type="evidence" value="ECO:0007669"/>
    <property type="project" value="InterPro"/>
</dbReference>